<dbReference type="InterPro" id="IPR036412">
    <property type="entry name" value="HAD-like_sf"/>
</dbReference>
<proteinExistence type="predicted"/>
<feature type="region of interest" description="Disordered" evidence="1">
    <location>
        <begin position="75"/>
        <end position="121"/>
    </location>
</feature>
<dbReference type="Proteomes" id="UP000799757">
    <property type="component" value="Unassembled WGS sequence"/>
</dbReference>
<dbReference type="PANTHER" id="PTHR14269">
    <property type="entry name" value="CDP-DIACYLGLYCEROL--GLYCEROL-3-PHOSPHATE 3-PHOSPHATIDYLTRANSFERASE-RELATED"/>
    <property type="match status" value="1"/>
</dbReference>
<dbReference type="FunFam" id="3.40.50.1000:FF:000069">
    <property type="entry name" value="HAD-superfamily subfamily IIA hydrolase"/>
    <property type="match status" value="1"/>
</dbReference>
<dbReference type="GO" id="GO:0046474">
    <property type="term" value="P:glycerophospholipid biosynthetic process"/>
    <property type="evidence" value="ECO:0007669"/>
    <property type="project" value="TreeGrafter"/>
</dbReference>
<dbReference type="Gene3D" id="3.40.50.1000">
    <property type="entry name" value="HAD superfamily/HAD-like"/>
    <property type="match status" value="2"/>
</dbReference>
<feature type="region of interest" description="Disordered" evidence="1">
    <location>
        <begin position="1"/>
        <end position="53"/>
    </location>
</feature>
<keyword evidence="3" id="KW-1185">Reference proteome</keyword>
<dbReference type="Pfam" id="PF13344">
    <property type="entry name" value="Hydrolase_6"/>
    <property type="match status" value="1"/>
</dbReference>
<dbReference type="EMBL" id="MU002838">
    <property type="protein sequence ID" value="KAF2785579.1"/>
    <property type="molecule type" value="Genomic_DNA"/>
</dbReference>
<dbReference type="PANTHER" id="PTHR14269:SF51">
    <property type="entry name" value="HYPOTHETICAL HAD-SUPERFAMILY HYDROLASE (EUROFUNG)"/>
    <property type="match status" value="1"/>
</dbReference>
<dbReference type="SUPFAM" id="SSF56784">
    <property type="entry name" value="HAD-like"/>
    <property type="match status" value="1"/>
</dbReference>
<gene>
    <name evidence="2" type="ORF">K505DRAFT_354931</name>
</gene>
<dbReference type="InterPro" id="IPR050324">
    <property type="entry name" value="CDP-alcohol_PTase-I"/>
</dbReference>
<evidence type="ECO:0000256" key="1">
    <source>
        <dbReference type="SAM" id="MobiDB-lite"/>
    </source>
</evidence>
<protein>
    <submittedName>
        <fullName evidence="2">HAD-superfamily hydrolase</fullName>
    </submittedName>
</protein>
<sequence>MAPSFEDADLAVNVPAQTQTPLSPKARPYLPRLSSRNAVNGTGTLSVPEEEGPNAIEVPATRSQTADAQSYMHNLSLSPSMKDRRGSRNSFGTSLPIPRSKRQSRLSSVHYPTRPGMPPIQPSRDILAAKVQDMSSEKVLAAKNMAFVFDIDGVLVHGDRLIPEGRRVLEILNGDNELGIKIPHIFLTNGSGKPELPRCEQLSKILHSPISTDQFIQSHTPMRALAEYYKTVLVVGGEGYKCREVAEQYGFQDIVVPNDIVAWDPTIAPYRVFTEEERVTSRPRDFSKVNIEAIMVFSDSRDYATDMQIIMDLLRSEDGRLHTVAKDPVAQRIPIYFSQGDMLCPTEHPIPRMSQGTFRIGLEAMYKSLTGVELERVVYGKPELATYKYADEVITSWMDQIHNEEKLPSNIYMIGDNPASDIVGGNLYGWNTCLVRTGVFQGGDNDENNPANFGVFKNVLEAVSTAICKELGEDFQFQFNDSMNPIHHGAGNSAIE</sequence>
<evidence type="ECO:0000313" key="3">
    <source>
        <dbReference type="Proteomes" id="UP000799757"/>
    </source>
</evidence>
<accession>A0A6A6WND7</accession>
<dbReference type="AlphaFoldDB" id="A0A6A6WND7"/>
<dbReference type="Pfam" id="PF13242">
    <property type="entry name" value="Hydrolase_like"/>
    <property type="match status" value="1"/>
</dbReference>
<reference evidence="2" key="1">
    <citation type="journal article" date="2020" name="Stud. Mycol.">
        <title>101 Dothideomycetes genomes: a test case for predicting lifestyles and emergence of pathogens.</title>
        <authorList>
            <person name="Haridas S."/>
            <person name="Albert R."/>
            <person name="Binder M."/>
            <person name="Bloem J."/>
            <person name="Labutti K."/>
            <person name="Salamov A."/>
            <person name="Andreopoulos B."/>
            <person name="Baker S."/>
            <person name="Barry K."/>
            <person name="Bills G."/>
            <person name="Bluhm B."/>
            <person name="Cannon C."/>
            <person name="Castanera R."/>
            <person name="Culley D."/>
            <person name="Daum C."/>
            <person name="Ezra D."/>
            <person name="Gonzalez J."/>
            <person name="Henrissat B."/>
            <person name="Kuo A."/>
            <person name="Liang C."/>
            <person name="Lipzen A."/>
            <person name="Lutzoni F."/>
            <person name="Magnuson J."/>
            <person name="Mondo S."/>
            <person name="Nolan M."/>
            <person name="Ohm R."/>
            <person name="Pangilinan J."/>
            <person name="Park H.-J."/>
            <person name="Ramirez L."/>
            <person name="Alfaro M."/>
            <person name="Sun H."/>
            <person name="Tritt A."/>
            <person name="Yoshinaga Y."/>
            <person name="Zwiers L.-H."/>
            <person name="Turgeon B."/>
            <person name="Goodwin S."/>
            <person name="Spatafora J."/>
            <person name="Crous P."/>
            <person name="Grigoriev I."/>
        </authorList>
    </citation>
    <scope>NUCLEOTIDE SEQUENCE</scope>
    <source>
        <strain evidence="2">CBS 109.77</strain>
    </source>
</reference>
<dbReference type="InterPro" id="IPR006353">
    <property type="entry name" value="HAD-SF_hydro_IIA_CECR5"/>
</dbReference>
<dbReference type="GO" id="GO:0016787">
    <property type="term" value="F:hydrolase activity"/>
    <property type="evidence" value="ECO:0007669"/>
    <property type="project" value="UniProtKB-KW"/>
</dbReference>
<feature type="compositionally biased region" description="Polar residues" evidence="1">
    <location>
        <begin position="34"/>
        <end position="45"/>
    </location>
</feature>
<dbReference type="NCBIfam" id="TIGR01460">
    <property type="entry name" value="HAD-SF-IIA"/>
    <property type="match status" value="1"/>
</dbReference>
<dbReference type="NCBIfam" id="TIGR01456">
    <property type="entry name" value="CECR5"/>
    <property type="match status" value="1"/>
</dbReference>
<dbReference type="InterPro" id="IPR023214">
    <property type="entry name" value="HAD_sf"/>
</dbReference>
<dbReference type="GO" id="GO:0005739">
    <property type="term" value="C:mitochondrion"/>
    <property type="evidence" value="ECO:0007669"/>
    <property type="project" value="TreeGrafter"/>
</dbReference>
<dbReference type="InterPro" id="IPR006357">
    <property type="entry name" value="HAD-SF_hydro_IIA"/>
</dbReference>
<organism evidence="2 3">
    <name type="scientific">Melanomma pulvis-pyrius CBS 109.77</name>
    <dbReference type="NCBI Taxonomy" id="1314802"/>
    <lineage>
        <taxon>Eukaryota</taxon>
        <taxon>Fungi</taxon>
        <taxon>Dikarya</taxon>
        <taxon>Ascomycota</taxon>
        <taxon>Pezizomycotina</taxon>
        <taxon>Dothideomycetes</taxon>
        <taxon>Pleosporomycetidae</taxon>
        <taxon>Pleosporales</taxon>
        <taxon>Melanommataceae</taxon>
        <taxon>Melanomma</taxon>
    </lineage>
</organism>
<keyword evidence="2" id="KW-0378">Hydrolase</keyword>
<dbReference type="OrthoDB" id="10251048at2759"/>
<evidence type="ECO:0000313" key="2">
    <source>
        <dbReference type="EMBL" id="KAF2785579.1"/>
    </source>
</evidence>
<name>A0A6A6WND7_9PLEO</name>